<reference evidence="13 14" key="1">
    <citation type="journal article" date="2013" name="Int. J. Syst. Evol. Microbiol.">
        <title>Marinicauda pacifica gen. nov., sp. nov., a prosthecate alphaproteobacterium of the family Hyphomonadaceae isolated from deep seawater.</title>
        <authorList>
            <person name="Zhang X.Y."/>
            <person name="Li G.W."/>
            <person name="Wang C.S."/>
            <person name="Zhang Y.J."/>
            <person name="Xu X.W."/>
            <person name="Li H."/>
            <person name="Liu A."/>
            <person name="Liu C."/>
            <person name="Xie B.B."/>
            <person name="Qin Q.L."/>
            <person name="Xu Z."/>
            <person name="Chen X.L."/>
            <person name="Zhou B.C."/>
            <person name="Zhang Y.Z."/>
        </authorList>
    </citation>
    <scope>NUCLEOTIDE SEQUENCE [LARGE SCALE GENOMIC DNA]</scope>
    <source>
        <strain evidence="13 14">P-1 km-3</strain>
    </source>
</reference>
<evidence type="ECO:0000256" key="5">
    <source>
        <dbReference type="ARBA" id="ARBA00023077"/>
    </source>
</evidence>
<proteinExistence type="inferred from homology"/>
<keyword evidence="7 8" id="KW-0998">Cell outer membrane</keyword>
<dbReference type="InterPro" id="IPR039426">
    <property type="entry name" value="TonB-dep_rcpt-like"/>
</dbReference>
<gene>
    <name evidence="13" type="ORF">E5162_08870</name>
</gene>
<keyword evidence="13" id="KW-0675">Receptor</keyword>
<evidence type="ECO:0000259" key="12">
    <source>
        <dbReference type="Pfam" id="PF07715"/>
    </source>
</evidence>
<keyword evidence="2 8" id="KW-0813">Transport</keyword>
<evidence type="ECO:0000259" key="11">
    <source>
        <dbReference type="Pfam" id="PF00593"/>
    </source>
</evidence>
<keyword evidence="3 8" id="KW-1134">Transmembrane beta strand</keyword>
<keyword evidence="10" id="KW-0732">Signal</keyword>
<organism evidence="13 14">
    <name type="scientific">Marinicauda pacifica</name>
    <dbReference type="NCBI Taxonomy" id="1133559"/>
    <lineage>
        <taxon>Bacteria</taxon>
        <taxon>Pseudomonadati</taxon>
        <taxon>Pseudomonadota</taxon>
        <taxon>Alphaproteobacteria</taxon>
        <taxon>Maricaulales</taxon>
        <taxon>Maricaulaceae</taxon>
        <taxon>Marinicauda</taxon>
    </lineage>
</organism>
<evidence type="ECO:0000256" key="9">
    <source>
        <dbReference type="RuleBase" id="RU003357"/>
    </source>
</evidence>
<comment type="subcellular location">
    <subcellularLocation>
        <location evidence="1 8">Cell outer membrane</location>
        <topology evidence="1 8">Multi-pass membrane protein</topology>
    </subcellularLocation>
</comment>
<dbReference type="OrthoDB" id="9760333at2"/>
<dbReference type="InterPro" id="IPR037066">
    <property type="entry name" value="Plug_dom_sf"/>
</dbReference>
<evidence type="ECO:0000256" key="7">
    <source>
        <dbReference type="ARBA" id="ARBA00023237"/>
    </source>
</evidence>
<feature type="domain" description="TonB-dependent receptor-like beta-barrel" evidence="11">
    <location>
        <begin position="238"/>
        <end position="650"/>
    </location>
</feature>
<keyword evidence="4 8" id="KW-0812">Transmembrane</keyword>
<dbReference type="Pfam" id="PF00593">
    <property type="entry name" value="TonB_dep_Rec_b-barrel"/>
    <property type="match status" value="1"/>
</dbReference>
<dbReference type="GO" id="GO:0009279">
    <property type="term" value="C:cell outer membrane"/>
    <property type="evidence" value="ECO:0007669"/>
    <property type="project" value="UniProtKB-SubCell"/>
</dbReference>
<evidence type="ECO:0000256" key="2">
    <source>
        <dbReference type="ARBA" id="ARBA00022448"/>
    </source>
</evidence>
<dbReference type="Proteomes" id="UP000305451">
    <property type="component" value="Unassembled WGS sequence"/>
</dbReference>
<evidence type="ECO:0000256" key="1">
    <source>
        <dbReference type="ARBA" id="ARBA00004571"/>
    </source>
</evidence>
<name>A0A4S2HB74_9PROT</name>
<dbReference type="InterPro" id="IPR000531">
    <property type="entry name" value="Beta-barrel_TonB"/>
</dbReference>
<dbReference type="Pfam" id="PF07715">
    <property type="entry name" value="Plug"/>
    <property type="match status" value="1"/>
</dbReference>
<dbReference type="Gene3D" id="2.170.130.10">
    <property type="entry name" value="TonB-dependent receptor, plug domain"/>
    <property type="match status" value="1"/>
</dbReference>
<sequence length="680" mass="73352">MKTVLLGSVAALVAAASASAQSIDYATMQDMFGEPVTLGATGAPQRASEVPATMIIITREDIARFPALDIADILGRYAGVDVDRYTRGQADVSIRGYNQPYNPRLLVLIDGRQVYLDHYAYVNWSALPVQLDEIQQIEVVKGPQAALYGFNAVSGVVNIITRDPSQDEWASVTASAGSGEYREASGVFGRQLGERFAVRASLGAGKADEFDGGVRGSEEGYTANEPWDRVRGALELQGQLTDSIRFSAEATYAHTIQTELLPYYQLGYTDTQLASYKGELEADTGLGLLSARVYRNDAYVGYSTTSAQSDNIPFDNSVTVGQLQLLSKVGANNTLRFGAEYRHNELDPTLSASDGVTEYDVASLSAMWNRTLTATLEATGAVRFDSLSLSRTASPNPALSVFEQADYDRTIEEFGYNFALVWIPAAGHTVRASTARGVQVPSLVEFGLAHSTRVSTPFGTIPVGISGDPSIEPAIVTAYELAYETGLGQSARFQAALFRTETADYKGIFGTAPDLLPPAAPTLQFLFSNQGDTTVNGLELSLEDANQADAWRWRLSATALDVEDDLTVNQVAFVYPVDFEASTPSYRLKADLGWTQGRWSLDGFASVTDEHTAIRQAQFGLITREAIDSQIELSARAAFALTDQLTVEANAAQLNYGGGERVNAGPELESRLWASVTASF</sequence>
<dbReference type="SUPFAM" id="SSF56935">
    <property type="entry name" value="Porins"/>
    <property type="match status" value="1"/>
</dbReference>
<evidence type="ECO:0000313" key="13">
    <source>
        <dbReference type="EMBL" id="TGY93164.1"/>
    </source>
</evidence>
<comment type="caution">
    <text evidence="13">The sequence shown here is derived from an EMBL/GenBank/DDBJ whole genome shotgun (WGS) entry which is preliminary data.</text>
</comment>
<dbReference type="GO" id="GO:0044718">
    <property type="term" value="P:siderophore transmembrane transport"/>
    <property type="evidence" value="ECO:0007669"/>
    <property type="project" value="TreeGrafter"/>
</dbReference>
<dbReference type="InterPro" id="IPR036942">
    <property type="entry name" value="Beta-barrel_TonB_sf"/>
</dbReference>
<feature type="domain" description="TonB-dependent receptor plug" evidence="12">
    <location>
        <begin position="48"/>
        <end position="156"/>
    </location>
</feature>
<dbReference type="RefSeq" id="WP_135944882.1">
    <property type="nucleotide sequence ID" value="NZ_BMEI01000002.1"/>
</dbReference>
<dbReference type="PROSITE" id="PS52016">
    <property type="entry name" value="TONB_DEPENDENT_REC_3"/>
    <property type="match status" value="1"/>
</dbReference>
<accession>A0A4S2HB74</accession>
<comment type="similarity">
    <text evidence="8 9">Belongs to the TonB-dependent receptor family.</text>
</comment>
<dbReference type="InterPro" id="IPR012910">
    <property type="entry name" value="Plug_dom"/>
</dbReference>
<feature type="signal peptide" evidence="10">
    <location>
        <begin position="1"/>
        <end position="20"/>
    </location>
</feature>
<dbReference type="AlphaFoldDB" id="A0A4S2HB74"/>
<evidence type="ECO:0000313" key="14">
    <source>
        <dbReference type="Proteomes" id="UP000305451"/>
    </source>
</evidence>
<dbReference type="GO" id="GO:0015344">
    <property type="term" value="F:siderophore uptake transmembrane transporter activity"/>
    <property type="evidence" value="ECO:0007669"/>
    <property type="project" value="TreeGrafter"/>
</dbReference>
<dbReference type="EMBL" id="SRXV01000002">
    <property type="protein sequence ID" value="TGY93164.1"/>
    <property type="molecule type" value="Genomic_DNA"/>
</dbReference>
<dbReference type="PANTHER" id="PTHR30069">
    <property type="entry name" value="TONB-DEPENDENT OUTER MEMBRANE RECEPTOR"/>
    <property type="match status" value="1"/>
</dbReference>
<evidence type="ECO:0000256" key="3">
    <source>
        <dbReference type="ARBA" id="ARBA00022452"/>
    </source>
</evidence>
<evidence type="ECO:0000256" key="8">
    <source>
        <dbReference type="PROSITE-ProRule" id="PRU01360"/>
    </source>
</evidence>
<protein>
    <submittedName>
        <fullName evidence="13">TonB-dependent receptor</fullName>
    </submittedName>
</protein>
<keyword evidence="14" id="KW-1185">Reference proteome</keyword>
<evidence type="ECO:0000256" key="10">
    <source>
        <dbReference type="SAM" id="SignalP"/>
    </source>
</evidence>
<keyword evidence="6 8" id="KW-0472">Membrane</keyword>
<keyword evidence="5 9" id="KW-0798">TonB box</keyword>
<dbReference type="PANTHER" id="PTHR30069:SF37">
    <property type="entry name" value="FERRIC VIBRIOBACTIN RECEPTOR VIUA"/>
    <property type="match status" value="1"/>
</dbReference>
<dbReference type="Gene3D" id="2.40.170.20">
    <property type="entry name" value="TonB-dependent receptor, beta-barrel domain"/>
    <property type="match status" value="1"/>
</dbReference>
<evidence type="ECO:0000256" key="4">
    <source>
        <dbReference type="ARBA" id="ARBA00022692"/>
    </source>
</evidence>
<feature type="chain" id="PRO_5020589803" evidence="10">
    <location>
        <begin position="21"/>
        <end position="680"/>
    </location>
</feature>
<evidence type="ECO:0000256" key="6">
    <source>
        <dbReference type="ARBA" id="ARBA00023136"/>
    </source>
</evidence>